<dbReference type="EMBL" id="JAAGSC010000041">
    <property type="protein sequence ID" value="NDY95905.1"/>
    <property type="molecule type" value="Genomic_DNA"/>
</dbReference>
<comment type="caution">
    <text evidence="4">The sequence shown here is derived from an EMBL/GenBank/DDBJ whole genome shotgun (WGS) entry which is preliminary data.</text>
</comment>
<evidence type="ECO:0000256" key="1">
    <source>
        <dbReference type="ARBA" id="ARBA00022729"/>
    </source>
</evidence>
<dbReference type="AlphaFoldDB" id="A0A845V7I4"/>
<dbReference type="RefSeq" id="WP_164211301.1">
    <property type="nucleotide sequence ID" value="NZ_JAAGSC010000041.1"/>
</dbReference>
<dbReference type="SUPFAM" id="SSF53807">
    <property type="entry name" value="Helical backbone' metal receptor"/>
    <property type="match status" value="1"/>
</dbReference>
<evidence type="ECO:0000313" key="5">
    <source>
        <dbReference type="Proteomes" id="UP000484885"/>
    </source>
</evidence>
<dbReference type="PROSITE" id="PS50983">
    <property type="entry name" value="FE_B12_PBP"/>
    <property type="match status" value="1"/>
</dbReference>
<feature type="chain" id="PRO_5032637503" evidence="2">
    <location>
        <begin position="38"/>
        <end position="283"/>
    </location>
</feature>
<sequence length="283" mass="30361">MPTGSRVRGSGFRVRTGLAVGLMLALALSAATEPAGAQPPRVIALAPHLAELAFAAGAGDALVGTVAWSDYPAEAAELPLIGDAFRLDLERVLGLDPDLALAWEGGTPAAAAERLEELGIEVAWIRIGRLEEIGSALVEIGRRLGRPDRGQQAAKDYRSALAERPEPAEADLPTFYQVSERPLYTLGGRHILTEVLRRCGARNIFADLDVEASAVDYEAVLARQPAVIVAGTEPGGDDPLQRWRRDRDHLPDDLSLIAVEPDTLIRPTPRIIDGIDLLCRLLP</sequence>
<name>A0A845V7I4_9GAMM</name>
<dbReference type="Proteomes" id="UP000484885">
    <property type="component" value="Unassembled WGS sequence"/>
</dbReference>
<keyword evidence="5" id="KW-1185">Reference proteome</keyword>
<proteinExistence type="predicted"/>
<evidence type="ECO:0000259" key="3">
    <source>
        <dbReference type="PROSITE" id="PS50983"/>
    </source>
</evidence>
<dbReference type="InterPro" id="IPR050902">
    <property type="entry name" value="ABC_Transporter_SBP"/>
</dbReference>
<reference evidence="4 5" key="1">
    <citation type="submission" date="2020-02" db="EMBL/GenBank/DDBJ databases">
        <authorList>
            <person name="Zhang X.-Y."/>
        </authorList>
    </citation>
    <scope>NUCLEOTIDE SEQUENCE [LARGE SCALE GENOMIC DNA]</scope>
    <source>
        <strain evidence="4 5">C33</strain>
    </source>
</reference>
<keyword evidence="1 2" id="KW-0732">Signal</keyword>
<dbReference type="Gene3D" id="3.40.50.1980">
    <property type="entry name" value="Nitrogenase molybdenum iron protein domain"/>
    <property type="match status" value="2"/>
</dbReference>
<dbReference type="InterPro" id="IPR054828">
    <property type="entry name" value="Vit_B12_bind_prot"/>
</dbReference>
<feature type="signal peptide" evidence="2">
    <location>
        <begin position="1"/>
        <end position="37"/>
    </location>
</feature>
<dbReference type="Pfam" id="PF01497">
    <property type="entry name" value="Peripla_BP_2"/>
    <property type="match status" value="1"/>
</dbReference>
<dbReference type="PANTHER" id="PTHR30535">
    <property type="entry name" value="VITAMIN B12-BINDING PROTEIN"/>
    <property type="match status" value="1"/>
</dbReference>
<evidence type="ECO:0000313" key="4">
    <source>
        <dbReference type="EMBL" id="NDY95905.1"/>
    </source>
</evidence>
<accession>A0A845V7I4</accession>
<organism evidence="4 5">
    <name type="scientific">Wenzhouxiangella limi</name>
    <dbReference type="NCBI Taxonomy" id="2707351"/>
    <lineage>
        <taxon>Bacteria</taxon>
        <taxon>Pseudomonadati</taxon>
        <taxon>Pseudomonadota</taxon>
        <taxon>Gammaproteobacteria</taxon>
        <taxon>Chromatiales</taxon>
        <taxon>Wenzhouxiangellaceae</taxon>
        <taxon>Wenzhouxiangella</taxon>
    </lineage>
</organism>
<dbReference type="NCBIfam" id="NF038402">
    <property type="entry name" value="TroA_like"/>
    <property type="match status" value="1"/>
</dbReference>
<evidence type="ECO:0000256" key="2">
    <source>
        <dbReference type="SAM" id="SignalP"/>
    </source>
</evidence>
<gene>
    <name evidence="4" type="ORF">G3I74_09205</name>
</gene>
<dbReference type="InterPro" id="IPR002491">
    <property type="entry name" value="ABC_transptr_periplasmic_BD"/>
</dbReference>
<feature type="domain" description="Fe/B12 periplasmic-binding" evidence="3">
    <location>
        <begin position="41"/>
        <end position="283"/>
    </location>
</feature>
<dbReference type="GO" id="GO:0071281">
    <property type="term" value="P:cellular response to iron ion"/>
    <property type="evidence" value="ECO:0007669"/>
    <property type="project" value="TreeGrafter"/>
</dbReference>
<protein>
    <submittedName>
        <fullName evidence="4">ABC transporter substrate-binding protein</fullName>
    </submittedName>
</protein>
<dbReference type="PANTHER" id="PTHR30535:SF34">
    <property type="entry name" value="MOLYBDATE-BINDING PROTEIN MOLA"/>
    <property type="match status" value="1"/>
</dbReference>